<evidence type="ECO:0000313" key="11">
    <source>
        <dbReference type="Proteomes" id="UP000264820"/>
    </source>
</evidence>
<dbReference type="GeneTree" id="ENSGT01030000234633"/>
<feature type="region of interest" description="Disordered" evidence="7">
    <location>
        <begin position="697"/>
        <end position="723"/>
    </location>
</feature>
<feature type="region of interest" description="Disordered" evidence="7">
    <location>
        <begin position="163"/>
        <end position="184"/>
    </location>
</feature>
<dbReference type="STRING" id="109280.ENSHCOP00000016179"/>
<feature type="domain" description="EMI" evidence="9">
    <location>
        <begin position="75"/>
        <end position="149"/>
    </location>
</feature>
<keyword evidence="2" id="KW-0964">Secreted</keyword>
<dbReference type="GO" id="GO:0005576">
    <property type="term" value="C:extracellular region"/>
    <property type="evidence" value="ECO:0007669"/>
    <property type="project" value="UniProtKB-SubCell"/>
</dbReference>
<proteinExistence type="predicted"/>
<dbReference type="InterPro" id="IPR050392">
    <property type="entry name" value="Collagen/C1q_domain"/>
</dbReference>
<organism evidence="10 11">
    <name type="scientific">Hippocampus comes</name>
    <name type="common">Tiger tail seahorse</name>
    <dbReference type="NCBI Taxonomy" id="109280"/>
    <lineage>
        <taxon>Eukaryota</taxon>
        <taxon>Metazoa</taxon>
        <taxon>Chordata</taxon>
        <taxon>Craniata</taxon>
        <taxon>Vertebrata</taxon>
        <taxon>Euteleostomi</taxon>
        <taxon>Actinopterygii</taxon>
        <taxon>Neopterygii</taxon>
        <taxon>Teleostei</taxon>
        <taxon>Neoteleostei</taxon>
        <taxon>Acanthomorphata</taxon>
        <taxon>Syngnathiaria</taxon>
        <taxon>Syngnathiformes</taxon>
        <taxon>Syngnathoidei</taxon>
        <taxon>Syngnathidae</taxon>
        <taxon>Hippocampus</taxon>
    </lineage>
</organism>
<feature type="compositionally biased region" description="Acidic residues" evidence="7">
    <location>
        <begin position="28"/>
        <end position="37"/>
    </location>
</feature>
<accession>A0A3Q2YDR9</accession>
<reference evidence="10" key="2">
    <citation type="submission" date="2025-09" db="UniProtKB">
        <authorList>
            <consortium name="Ensembl"/>
        </authorList>
    </citation>
    <scope>IDENTIFICATION</scope>
</reference>
<feature type="compositionally biased region" description="Basic residues" evidence="7">
    <location>
        <begin position="804"/>
        <end position="816"/>
    </location>
</feature>
<name>A0A3Q2YDR9_HIPCM</name>
<evidence type="ECO:0000256" key="8">
    <source>
        <dbReference type="SAM" id="SignalP"/>
    </source>
</evidence>
<evidence type="ECO:0000256" key="1">
    <source>
        <dbReference type="ARBA" id="ARBA00004498"/>
    </source>
</evidence>
<evidence type="ECO:0000313" key="10">
    <source>
        <dbReference type="Ensembl" id="ENSHCOP00000016179.1"/>
    </source>
</evidence>
<dbReference type="PANTHER" id="PTHR15427">
    <property type="entry name" value="EMILIN ELASTIN MICROFIBRIL INTERFACE-LOCATED PROTEIN ELASTIN MICROFIBRIL INTERFACER"/>
    <property type="match status" value="1"/>
</dbReference>
<dbReference type="AlphaFoldDB" id="A0A3Q2YDR9"/>
<dbReference type="Ensembl" id="ENSHCOT00000024289.1">
    <property type="protein sequence ID" value="ENSHCOP00000016179.1"/>
    <property type="gene ID" value="ENSHCOG00000019953.1"/>
</dbReference>
<feature type="region of interest" description="Disordered" evidence="7">
    <location>
        <begin position="795"/>
        <end position="828"/>
    </location>
</feature>
<dbReference type="InterPro" id="IPR011489">
    <property type="entry name" value="EMI_domain"/>
</dbReference>
<keyword evidence="6" id="KW-0175">Coiled coil</keyword>
<keyword evidence="11" id="KW-1185">Reference proteome</keyword>
<feature type="signal peptide" evidence="8">
    <location>
        <begin position="1"/>
        <end position="23"/>
    </location>
</feature>
<feature type="coiled-coil region" evidence="6">
    <location>
        <begin position="215"/>
        <end position="267"/>
    </location>
</feature>
<dbReference type="PANTHER" id="PTHR15427:SF40">
    <property type="entry name" value="MULTIMERIN-2 PRECURSOR"/>
    <property type="match status" value="1"/>
</dbReference>
<feature type="compositionally biased region" description="Gly residues" evidence="7">
    <location>
        <begin position="711"/>
        <end position="722"/>
    </location>
</feature>
<protein>
    <recommendedName>
        <fullName evidence="9">EMI domain-containing protein</fullName>
    </recommendedName>
</protein>
<sequence length="828" mass="91453">MTAMRVALVLLAFLLSTRGDVRARDPEVEQEEDEQEDWGTTSGVISATEETPLMQDGGNYPATLLAITISFNIVNWCAFVQKRVVTVAVACGTEKYTIKSQSPCPSGTPDCHLVMYKLSTRPLYRQQQKETTALLWRCCPGHRGDNCDDTGAYLSYVASSRPFASNTRTPHKREEEEEAEATSHPAVPAALPLPHMVALLMSQLQRPLQLFNHSLEQLDRRLGELARDVAELKGARRLERDLRDDYERRLDAKVEQSVRQVAALREQLESGLHSQQAMLHYNMSNLKADLDLKLKRHNKMLQVRTCTRTPRTHPHALRLVNVLVVTEKFVAVCPLKDFAHAATSQVSTDALWDAIERLDNRVVNNTIVDRLAEDLALTSGGVRQLRRDAKALGERLNQTARTGQVLFMETGLEVEAAKVAVLERVEQLAGNLSRQGQRLHELDVDVDYLYAVLYKNNASSSSPPQCDCGRLGEAVARLEGGVANATELATENRLALEDERRAAAEARPWEAGAGDWETAVEALQTSLQQVGQVGGTFGAQCVCETCSLREEMKRVLAEMKRLSASFNSLLKDVIRHSDVLEILLGEEVLEFLEWPAQDQEAHSIPALKERLGALRQTSDEPGAVGRAPFLPCLGGNLTARHRTTLSAIHWTAVQLLNCTSRVAIVSQLHKSVRVSYLRGRERRAALDFAPVIAGDAEEAPSADAPSFRSNEGGGPMSAGDGGDLWKLERSVEQLEAKLQRLEEAPCCRDAGDGEGEAEEEEAALRTEVARLKRGLEEHLRTFKDVLGNADVLERSAPRTVAAQGKKKRGRGGHHRNGREAPGEAHRLT</sequence>
<dbReference type="OMA" id="VMERFNH"/>
<evidence type="ECO:0000256" key="5">
    <source>
        <dbReference type="ARBA" id="ARBA00023157"/>
    </source>
</evidence>
<comment type="subcellular location">
    <subcellularLocation>
        <location evidence="1">Secreted</location>
        <location evidence="1">Extracellular space</location>
        <location evidence="1">Extracellular matrix</location>
    </subcellularLocation>
</comment>
<feature type="compositionally biased region" description="Basic and acidic residues" evidence="7">
    <location>
        <begin position="817"/>
        <end position="828"/>
    </location>
</feature>
<dbReference type="PROSITE" id="PS51041">
    <property type="entry name" value="EMI"/>
    <property type="match status" value="1"/>
</dbReference>
<evidence type="ECO:0000259" key="9">
    <source>
        <dbReference type="PROSITE" id="PS51041"/>
    </source>
</evidence>
<evidence type="ECO:0000256" key="7">
    <source>
        <dbReference type="SAM" id="MobiDB-lite"/>
    </source>
</evidence>
<dbReference type="Proteomes" id="UP000264820">
    <property type="component" value="Unplaced"/>
</dbReference>
<feature type="region of interest" description="Disordered" evidence="7">
    <location>
        <begin position="23"/>
        <end position="43"/>
    </location>
</feature>
<dbReference type="Pfam" id="PF07546">
    <property type="entry name" value="EMI"/>
    <property type="match status" value="1"/>
</dbReference>
<evidence type="ECO:0000256" key="4">
    <source>
        <dbReference type="ARBA" id="ARBA00022729"/>
    </source>
</evidence>
<feature type="chain" id="PRO_5018712656" description="EMI domain-containing protein" evidence="8">
    <location>
        <begin position="24"/>
        <end position="828"/>
    </location>
</feature>
<evidence type="ECO:0000256" key="3">
    <source>
        <dbReference type="ARBA" id="ARBA00022530"/>
    </source>
</evidence>
<keyword evidence="5" id="KW-1015">Disulfide bond</keyword>
<keyword evidence="3" id="KW-0272">Extracellular matrix</keyword>
<reference evidence="10" key="1">
    <citation type="submission" date="2025-08" db="UniProtKB">
        <authorList>
            <consortium name="Ensembl"/>
        </authorList>
    </citation>
    <scope>IDENTIFICATION</scope>
</reference>
<keyword evidence="4 8" id="KW-0732">Signal</keyword>
<evidence type="ECO:0000256" key="2">
    <source>
        <dbReference type="ARBA" id="ARBA00022525"/>
    </source>
</evidence>
<evidence type="ECO:0000256" key="6">
    <source>
        <dbReference type="SAM" id="Coils"/>
    </source>
</evidence>